<dbReference type="InterPro" id="IPR027417">
    <property type="entry name" value="P-loop_NTPase"/>
</dbReference>
<dbReference type="GO" id="GO:0055085">
    <property type="term" value="P:transmembrane transport"/>
    <property type="evidence" value="ECO:0007669"/>
    <property type="project" value="UniProtKB-ARBA"/>
</dbReference>
<evidence type="ECO:0000313" key="6">
    <source>
        <dbReference type="EMBL" id="SFJ31127.1"/>
    </source>
</evidence>
<dbReference type="CDD" id="cd03257">
    <property type="entry name" value="ABC_NikE_OppD_transporters"/>
    <property type="match status" value="2"/>
</dbReference>
<dbReference type="PANTHER" id="PTHR43776">
    <property type="entry name" value="TRANSPORT ATP-BINDING PROTEIN"/>
    <property type="match status" value="1"/>
</dbReference>
<dbReference type="GO" id="GO:0015833">
    <property type="term" value="P:peptide transport"/>
    <property type="evidence" value="ECO:0007669"/>
    <property type="project" value="InterPro"/>
</dbReference>
<dbReference type="PROSITE" id="PS00211">
    <property type="entry name" value="ABC_TRANSPORTER_1"/>
    <property type="match status" value="1"/>
</dbReference>
<dbReference type="InterPro" id="IPR003593">
    <property type="entry name" value="AAA+_ATPase"/>
</dbReference>
<dbReference type="InterPro" id="IPR050319">
    <property type="entry name" value="ABC_transp_ATP-bind"/>
</dbReference>
<evidence type="ECO:0000256" key="3">
    <source>
        <dbReference type="ARBA" id="ARBA00022741"/>
    </source>
</evidence>
<dbReference type="OrthoDB" id="3169708at2"/>
<dbReference type="PANTHER" id="PTHR43776:SF7">
    <property type="entry name" value="D,D-DIPEPTIDE TRANSPORT ATP-BINDING PROTEIN DDPF-RELATED"/>
    <property type="match status" value="1"/>
</dbReference>
<keyword evidence="3" id="KW-0547">Nucleotide-binding</keyword>
<dbReference type="GO" id="GO:0016887">
    <property type="term" value="F:ATP hydrolysis activity"/>
    <property type="evidence" value="ECO:0007669"/>
    <property type="project" value="InterPro"/>
</dbReference>
<dbReference type="STRING" id="115433.SAMN05421835_104257"/>
<feature type="domain" description="ABC transporter" evidence="5">
    <location>
        <begin position="5"/>
        <end position="255"/>
    </location>
</feature>
<dbReference type="SUPFAM" id="SSF52540">
    <property type="entry name" value="P-loop containing nucleoside triphosphate hydrolases"/>
    <property type="match status" value="2"/>
</dbReference>
<dbReference type="Proteomes" id="UP000199025">
    <property type="component" value="Unassembled WGS sequence"/>
</dbReference>
<name>A0A1I3QCR5_9PSEU</name>
<evidence type="ECO:0000259" key="5">
    <source>
        <dbReference type="PROSITE" id="PS50893"/>
    </source>
</evidence>
<dbReference type="RefSeq" id="WP_091505451.1">
    <property type="nucleotide sequence ID" value="NZ_CBDRCA010000014.1"/>
</dbReference>
<keyword evidence="7" id="KW-1185">Reference proteome</keyword>
<dbReference type="EMBL" id="FORP01000004">
    <property type="protein sequence ID" value="SFJ31127.1"/>
    <property type="molecule type" value="Genomic_DNA"/>
</dbReference>
<dbReference type="GO" id="GO:0005524">
    <property type="term" value="F:ATP binding"/>
    <property type="evidence" value="ECO:0007669"/>
    <property type="project" value="UniProtKB-KW"/>
</dbReference>
<dbReference type="Gene3D" id="3.40.50.300">
    <property type="entry name" value="P-loop containing nucleotide triphosphate hydrolases"/>
    <property type="match status" value="2"/>
</dbReference>
<dbReference type="InterPro" id="IPR003439">
    <property type="entry name" value="ABC_transporter-like_ATP-bd"/>
</dbReference>
<dbReference type="InterPro" id="IPR013563">
    <property type="entry name" value="Oligopep_ABC_C"/>
</dbReference>
<accession>A0A1I3QCR5</accession>
<organism evidence="6 7">
    <name type="scientific">Amycolatopsis sacchari</name>
    <dbReference type="NCBI Taxonomy" id="115433"/>
    <lineage>
        <taxon>Bacteria</taxon>
        <taxon>Bacillati</taxon>
        <taxon>Actinomycetota</taxon>
        <taxon>Actinomycetes</taxon>
        <taxon>Pseudonocardiales</taxon>
        <taxon>Pseudonocardiaceae</taxon>
        <taxon>Amycolatopsis</taxon>
    </lineage>
</organism>
<evidence type="ECO:0000256" key="1">
    <source>
        <dbReference type="ARBA" id="ARBA00005417"/>
    </source>
</evidence>
<feature type="domain" description="ABC transporter" evidence="5">
    <location>
        <begin position="277"/>
        <end position="512"/>
    </location>
</feature>
<comment type="similarity">
    <text evidence="1">Belongs to the ABC transporter superfamily.</text>
</comment>
<reference evidence="6 7" key="1">
    <citation type="submission" date="2016-10" db="EMBL/GenBank/DDBJ databases">
        <authorList>
            <person name="de Groot N.N."/>
        </authorList>
    </citation>
    <scope>NUCLEOTIDE SEQUENCE [LARGE SCALE GENOMIC DNA]</scope>
    <source>
        <strain evidence="6 7">DSM 44468</strain>
    </source>
</reference>
<dbReference type="SMART" id="SM00382">
    <property type="entry name" value="AAA"/>
    <property type="match status" value="2"/>
</dbReference>
<keyword evidence="4 6" id="KW-0067">ATP-binding</keyword>
<sequence>MTDLLVVKDLAVSYRVRGGTVPAVRGVDLSVRSGQCLAVVGESGSGKSTTAHAVLGLLPKGGRLERGSITFDGQELTGLSEKAWRQVRGRRIALIPQDPGVSLDPVKRVGDQVAETLLVHGLATRRSAPAEAADLLHRAGIDDPALRARQYPHELSGGLRQRVLIAAALAGRPRLVVADEPTSALDVTVQRRILDHLQQLASEENLALLLITHDLGVAADRADEIAVMSQGVVVERAPSAELLATPGHAYTRQLLSAAPSLSAEPLRPRRAEGEPLVEVSGLRKDFGPVRAVDDVSFSLARGRTLALVGESGSGKSTTARLLLRLETPGAGTIRFDGQDVTGLRGEALRRLRRRMQLVYQNPYAALNPKLTIADLVTEPLRAFKAGGRGDAAALLDQVALPSSMLKRKPAELSGGQRQRVAIARALALRPDLVVCDEPVSALDVSVQAQILDLLVRLQDELGLAYLFISHDLAVVRQIADSVGVLRAGKLVEYGPADEVLHRPSHEYTKELLAAIPGRAKEVA</sequence>
<evidence type="ECO:0000256" key="2">
    <source>
        <dbReference type="ARBA" id="ARBA00022448"/>
    </source>
</evidence>
<proteinExistence type="inferred from homology"/>
<dbReference type="PROSITE" id="PS50893">
    <property type="entry name" value="ABC_TRANSPORTER_2"/>
    <property type="match status" value="2"/>
</dbReference>
<evidence type="ECO:0000313" key="7">
    <source>
        <dbReference type="Proteomes" id="UP000199025"/>
    </source>
</evidence>
<dbReference type="Pfam" id="PF00005">
    <property type="entry name" value="ABC_tran"/>
    <property type="match status" value="2"/>
</dbReference>
<dbReference type="Pfam" id="PF08352">
    <property type="entry name" value="oligo_HPY"/>
    <property type="match status" value="2"/>
</dbReference>
<evidence type="ECO:0000256" key="4">
    <source>
        <dbReference type="ARBA" id="ARBA00022840"/>
    </source>
</evidence>
<keyword evidence="2" id="KW-0813">Transport</keyword>
<protein>
    <submittedName>
        <fullName evidence="6">Peptide/nickel transport system ATP-binding protein</fullName>
    </submittedName>
</protein>
<dbReference type="NCBIfam" id="NF008453">
    <property type="entry name" value="PRK11308.1"/>
    <property type="match status" value="2"/>
</dbReference>
<dbReference type="InterPro" id="IPR017871">
    <property type="entry name" value="ABC_transporter-like_CS"/>
</dbReference>
<gene>
    <name evidence="6" type="ORF">SAMN05421835_104257</name>
</gene>
<dbReference type="FunFam" id="3.40.50.300:FF:000016">
    <property type="entry name" value="Oligopeptide ABC transporter ATP-binding component"/>
    <property type="match status" value="1"/>
</dbReference>
<dbReference type="AlphaFoldDB" id="A0A1I3QCR5"/>